<dbReference type="InterPro" id="IPR011993">
    <property type="entry name" value="PH-like_dom_sf"/>
</dbReference>
<dbReference type="PANTHER" id="PTHR28076">
    <property type="entry name" value="SPORULATION-SPECIFIC PROTEIN 71"/>
    <property type="match status" value="1"/>
</dbReference>
<organism evidence="3 4">
    <name type="scientific">Diutina rugosa</name>
    <name type="common">Yeast</name>
    <name type="synonym">Candida rugosa</name>
    <dbReference type="NCBI Taxonomy" id="5481"/>
    <lineage>
        <taxon>Eukaryota</taxon>
        <taxon>Fungi</taxon>
        <taxon>Dikarya</taxon>
        <taxon>Ascomycota</taxon>
        <taxon>Saccharomycotina</taxon>
        <taxon>Pichiomycetes</taxon>
        <taxon>Debaryomycetaceae</taxon>
        <taxon>Diutina</taxon>
    </lineage>
</organism>
<dbReference type="PROSITE" id="PS50003">
    <property type="entry name" value="PH_DOMAIN"/>
    <property type="match status" value="1"/>
</dbReference>
<dbReference type="InterPro" id="IPR057379">
    <property type="entry name" value="PH_SPO71"/>
</dbReference>
<dbReference type="SMART" id="SM00233">
    <property type="entry name" value="PH"/>
    <property type="match status" value="2"/>
</dbReference>
<accession>A0A642UXF5</accession>
<evidence type="ECO:0000313" key="3">
    <source>
        <dbReference type="EMBL" id="KAA8907266.1"/>
    </source>
</evidence>
<dbReference type="SUPFAM" id="SSF50729">
    <property type="entry name" value="PH domain-like"/>
    <property type="match status" value="1"/>
</dbReference>
<reference evidence="3 4" key="1">
    <citation type="submission" date="2019-07" db="EMBL/GenBank/DDBJ databases">
        <title>Genome assembly of two rare yeast pathogens: Diutina rugosa and Trichomonascus ciferrii.</title>
        <authorList>
            <person name="Mixao V."/>
            <person name="Saus E."/>
            <person name="Hansen A."/>
            <person name="Lass-Flor C."/>
            <person name="Gabaldon T."/>
        </authorList>
    </citation>
    <scope>NUCLEOTIDE SEQUENCE [LARGE SCALE GENOMIC DNA]</scope>
    <source>
        <strain evidence="3 4">CBS 613</strain>
    </source>
</reference>
<dbReference type="InterPro" id="IPR040345">
    <property type="entry name" value="Mug56/Spo71"/>
</dbReference>
<dbReference type="GeneID" id="54779239"/>
<comment type="caution">
    <text evidence="3">The sequence shown here is derived from an EMBL/GenBank/DDBJ whole genome shotgun (WGS) entry which is preliminary data.</text>
</comment>
<evidence type="ECO:0000256" key="1">
    <source>
        <dbReference type="SAM" id="MobiDB-lite"/>
    </source>
</evidence>
<feature type="region of interest" description="Disordered" evidence="1">
    <location>
        <begin position="56"/>
        <end position="84"/>
    </location>
</feature>
<dbReference type="EMBL" id="SWFT01000026">
    <property type="protein sequence ID" value="KAA8907266.1"/>
    <property type="molecule type" value="Genomic_DNA"/>
</dbReference>
<dbReference type="Proteomes" id="UP000449547">
    <property type="component" value="Unassembled WGS sequence"/>
</dbReference>
<sequence>MVGGIPPGWRSPRDKRAKSRSNIVSSSSSAVTSALPDHEVAKVTYDDVESWRKRYSSVSTGDHSSVTTWTDASSKEPSPLMSDLDSLLAPSEASVSTSVSSPSPLKSRFASDASLNIVPPVAEEQLPFTQPPQFLDTGDKHHRSIPKYAMPPKSKAVKSGAKTVLHDLSKRQPKKVRRYLTKILAKKVGSRCLRRERMLVLVKEVDGFPLHFDETEVVESRIVDRLQELHVQLVVRQEECIDPEDSGERYYLEFFQDKEHKKLLYKVPFAVSEDGMGCSVNFYSQVDKSLALIQRRPRKHTRCFILISRSSVSSLRWLFLMDLLLGRPISLKLNVYIPDLEYTISISLGEQAMAQILKPRTTMTLTDLPQGGYHVSRNPAMHFMWELIRRQFERQRDPKLDKWLHDAVFPWFCFREYDRLEWAFDDSEVFFLQTQLVHQSSATLELRSVQIASDSSPPSVEGFVIRGTVHKKHDYLFTCGNLFLYCDGALALPPPVSAGDQPEIVYEVYPLDENKRITWLKSPFDWQRDDEARREYQRRVSLFIRSRSIVELQRVVDVKPSGTAQFVVEMDTGSNLSYTVQSTAVRDCWVERLGHLVKYWQQRSVEKTAVVRTVKTRNIRHLGIDDYLDSNIYDYVEQGEQRRAFADTRMFPVDQVTGGRVVLASGMLYLKMKKHANWNKVYMVLVPGYMLLCHYAQRSKLDGRVRRDNVHQRFLTLPLSRSFVYSGASTLPDLLERSSEQYHSDPGRAPLPRCYIDDGWRSSEEEYMRCFTVWLGSKRRLRGNKVVDEAANPGLTKMAARLGITGKSLVFMARSRQERERWMQTILSEIDREVVEAHDHRLHPDYTSPLQ</sequence>
<feature type="region of interest" description="Disordered" evidence="1">
    <location>
        <begin position="1"/>
        <end position="32"/>
    </location>
</feature>
<dbReference type="GO" id="GO:0005628">
    <property type="term" value="C:prospore membrane"/>
    <property type="evidence" value="ECO:0007669"/>
    <property type="project" value="TreeGrafter"/>
</dbReference>
<feature type="compositionally biased region" description="Low complexity" evidence="1">
    <location>
        <begin position="20"/>
        <end position="32"/>
    </location>
</feature>
<dbReference type="AlphaFoldDB" id="A0A642UXF5"/>
<dbReference type="VEuPathDB" id="FungiDB:DIURU_000586"/>
<dbReference type="Gene3D" id="2.30.29.30">
    <property type="entry name" value="Pleckstrin-homology domain (PH domain)/Phosphotyrosine-binding domain (PTB)"/>
    <property type="match status" value="1"/>
</dbReference>
<name>A0A642UXF5_DIURU</name>
<dbReference type="GO" id="GO:1902657">
    <property type="term" value="P:protein localization to prospore membrane"/>
    <property type="evidence" value="ECO:0007669"/>
    <property type="project" value="InterPro"/>
</dbReference>
<proteinExistence type="predicted"/>
<feature type="compositionally biased region" description="Polar residues" evidence="1">
    <location>
        <begin position="56"/>
        <end position="76"/>
    </location>
</feature>
<protein>
    <recommendedName>
        <fullName evidence="2">PH domain-containing protein</fullName>
    </recommendedName>
</protein>
<dbReference type="PANTHER" id="PTHR28076:SF1">
    <property type="entry name" value="PROSPORE MEMBRANE ADAPTER PROTEIN SPO71"/>
    <property type="match status" value="1"/>
</dbReference>
<dbReference type="InterPro" id="IPR039486">
    <property type="entry name" value="Mug56/Spo71_PH"/>
</dbReference>
<dbReference type="RefSeq" id="XP_034014575.1">
    <property type="nucleotide sequence ID" value="XM_034158850.1"/>
</dbReference>
<gene>
    <name evidence="3" type="ORF">DIURU_000586</name>
</gene>
<dbReference type="OrthoDB" id="5579281at2759"/>
<feature type="domain" description="PH" evidence="2">
    <location>
        <begin position="661"/>
        <end position="831"/>
    </location>
</feature>
<evidence type="ECO:0000313" key="4">
    <source>
        <dbReference type="Proteomes" id="UP000449547"/>
    </source>
</evidence>
<dbReference type="Pfam" id="PF23207">
    <property type="entry name" value="PH_SPO71"/>
    <property type="match status" value="1"/>
</dbReference>
<evidence type="ECO:0000259" key="2">
    <source>
        <dbReference type="PROSITE" id="PS50003"/>
    </source>
</evidence>
<keyword evidence="4" id="KW-1185">Reference proteome</keyword>
<dbReference type="OMA" id="FENCNEM"/>
<dbReference type="InterPro" id="IPR001849">
    <property type="entry name" value="PH_domain"/>
</dbReference>
<dbReference type="Pfam" id="PF15404">
    <property type="entry name" value="PH_4"/>
    <property type="match status" value="1"/>
</dbReference>